<evidence type="ECO:0000256" key="11">
    <source>
        <dbReference type="ARBA" id="ARBA00022729"/>
    </source>
</evidence>
<evidence type="ECO:0000313" key="30">
    <source>
        <dbReference type="Proteomes" id="UP000727407"/>
    </source>
</evidence>
<dbReference type="FunFam" id="1.20.1070.10:FF:000021">
    <property type="entry name" value="Corticotropin releasing factor receptor 2"/>
    <property type="match status" value="1"/>
</dbReference>
<evidence type="ECO:0000256" key="13">
    <source>
        <dbReference type="ARBA" id="ARBA00022989"/>
    </source>
</evidence>
<keyword evidence="12" id="KW-0276">Fatty acid metabolism</keyword>
<comment type="pathway">
    <text evidence="3">Lipid metabolism; fatty acid beta-oxidation.</text>
</comment>
<dbReference type="PROSITE" id="PS00649">
    <property type="entry name" value="G_PROTEIN_RECEP_F2_1"/>
    <property type="match status" value="1"/>
</dbReference>
<evidence type="ECO:0000256" key="17">
    <source>
        <dbReference type="ARBA" id="ARBA00023136"/>
    </source>
</evidence>
<feature type="transmembrane region" description="Helical" evidence="25">
    <location>
        <begin position="473"/>
        <end position="497"/>
    </location>
</feature>
<dbReference type="PANTHER" id="PTHR22589:SF114">
    <property type="entry name" value="CARNITINE O-PALMITOYLTRANSFERASE"/>
    <property type="match status" value="1"/>
</dbReference>
<feature type="transmembrane region" description="Helical" evidence="25">
    <location>
        <begin position="209"/>
        <end position="228"/>
    </location>
</feature>
<keyword evidence="7" id="KW-0813">Transport</keyword>
<dbReference type="InterPro" id="IPR000542">
    <property type="entry name" value="Carn_acyl_trans"/>
</dbReference>
<dbReference type="InterPro" id="IPR003051">
    <property type="entry name" value="GPCR_2_CRF_rcpt"/>
</dbReference>
<feature type="non-terminal residue" evidence="29">
    <location>
        <position position="1167"/>
    </location>
</feature>
<dbReference type="GO" id="GO:0005886">
    <property type="term" value="C:plasma membrane"/>
    <property type="evidence" value="ECO:0007669"/>
    <property type="project" value="UniProtKB-SubCell"/>
</dbReference>
<evidence type="ECO:0000256" key="19">
    <source>
        <dbReference type="ARBA" id="ARBA00023170"/>
    </source>
</evidence>
<evidence type="ECO:0000256" key="6">
    <source>
        <dbReference type="ARBA" id="ARBA00013243"/>
    </source>
</evidence>
<feature type="transmembrane region" description="Helical" evidence="25">
    <location>
        <begin position="235"/>
        <end position="258"/>
    </location>
</feature>
<dbReference type="GO" id="GO:0015909">
    <property type="term" value="P:long-chain fatty acid transport"/>
    <property type="evidence" value="ECO:0007669"/>
    <property type="project" value="UniProtKB-ARBA"/>
</dbReference>
<dbReference type="PROSITE" id="PS00440">
    <property type="entry name" value="ACYLTRANSF_C_2"/>
    <property type="match status" value="1"/>
</dbReference>
<keyword evidence="16" id="KW-0496">Mitochondrion</keyword>
<evidence type="ECO:0000256" key="5">
    <source>
        <dbReference type="ARBA" id="ARBA00005314"/>
    </source>
</evidence>
<dbReference type="AlphaFoldDB" id="A0A8J4XF83"/>
<evidence type="ECO:0000256" key="25">
    <source>
        <dbReference type="SAM" id="Phobius"/>
    </source>
</evidence>
<evidence type="ECO:0000256" key="12">
    <source>
        <dbReference type="ARBA" id="ARBA00022832"/>
    </source>
</evidence>
<dbReference type="PRINTS" id="PR00249">
    <property type="entry name" value="GPCRSECRETIN"/>
</dbReference>
<comment type="subcellular location">
    <subcellularLocation>
        <location evidence="2">Cell membrane</location>
        <topology evidence="2">Multi-pass membrane protein</topology>
    </subcellularLocation>
    <subcellularLocation>
        <location evidence="1">Mitochondrion outer membrane</location>
        <topology evidence="1">Multi-pass membrane protein</topology>
    </subcellularLocation>
</comment>
<dbReference type="GO" id="GO:0007166">
    <property type="term" value="P:cell surface receptor signaling pathway"/>
    <property type="evidence" value="ECO:0007669"/>
    <property type="project" value="InterPro"/>
</dbReference>
<keyword evidence="14" id="KW-0297">G-protein coupled receptor</keyword>
<dbReference type="FunFam" id="3.30.559.70:FF:000001">
    <property type="entry name" value="Carnitine O-palmitoyltransferase 1, liver isoform"/>
    <property type="match status" value="1"/>
</dbReference>
<keyword evidence="22" id="KW-0012">Acyltransferase</keyword>
<dbReference type="EC" id="2.3.1.21" evidence="6"/>
<evidence type="ECO:0000259" key="28">
    <source>
        <dbReference type="PROSITE" id="PS50261"/>
    </source>
</evidence>
<keyword evidence="21" id="KW-0807">Transducer</keyword>
<feature type="transmembrane region" description="Helical" evidence="25">
    <location>
        <begin position="127"/>
        <end position="148"/>
    </location>
</feature>
<dbReference type="InterPro" id="IPR017981">
    <property type="entry name" value="GPCR_2-like_7TM"/>
</dbReference>
<dbReference type="UniPathway" id="UPA00659"/>
<dbReference type="Pfam" id="PF02793">
    <property type="entry name" value="HRM"/>
    <property type="match status" value="1"/>
</dbReference>
<evidence type="ECO:0000256" key="24">
    <source>
        <dbReference type="PIRSR" id="PIRSR600542-1"/>
    </source>
</evidence>
<evidence type="ECO:0000259" key="27">
    <source>
        <dbReference type="PROSITE" id="PS50227"/>
    </source>
</evidence>
<evidence type="ECO:0000256" key="20">
    <source>
        <dbReference type="ARBA" id="ARBA00023180"/>
    </source>
</evidence>
<keyword evidence="18" id="KW-1015">Disulfide bond</keyword>
<keyword evidence="11 26" id="KW-0732">Signal</keyword>
<evidence type="ECO:0000256" key="26">
    <source>
        <dbReference type="SAM" id="SignalP"/>
    </source>
</evidence>
<dbReference type="FunFam" id="3.30.559.10:FF:000002">
    <property type="entry name" value="carnitine O-palmitoyltransferase 1, liver isoform"/>
    <property type="match status" value="1"/>
</dbReference>
<feature type="transmembrane region" description="Helical" evidence="25">
    <location>
        <begin position="278"/>
        <end position="297"/>
    </location>
</feature>
<dbReference type="EMBL" id="QNUK01000065">
    <property type="protein sequence ID" value="KAF5903975.1"/>
    <property type="molecule type" value="Genomic_DNA"/>
</dbReference>
<dbReference type="Gene3D" id="3.30.559.10">
    <property type="entry name" value="Chloramphenicol acetyltransferase-like domain"/>
    <property type="match status" value="1"/>
</dbReference>
<feature type="active site" description="Proton acceptor" evidence="24">
    <location>
        <position position="896"/>
    </location>
</feature>
<feature type="transmembrane region" description="Helical" evidence="25">
    <location>
        <begin position="318"/>
        <end position="338"/>
    </location>
</feature>
<feature type="domain" description="G-protein coupled receptors family 2 profile 2" evidence="28">
    <location>
        <begin position="125"/>
        <end position="373"/>
    </location>
</feature>
<accession>A0A8J4XF83</accession>
<dbReference type="Gene3D" id="4.10.1240.10">
    <property type="entry name" value="GPCR, family 2, extracellular hormone receptor domain"/>
    <property type="match status" value="1"/>
</dbReference>
<dbReference type="SUPFAM" id="SSF52777">
    <property type="entry name" value="CoA-dependent acyltransferases"/>
    <property type="match status" value="2"/>
</dbReference>
<evidence type="ECO:0000256" key="22">
    <source>
        <dbReference type="ARBA" id="ARBA00023315"/>
    </source>
</evidence>
<dbReference type="InterPro" id="IPR017983">
    <property type="entry name" value="GPCR_2_secretin-like_CS"/>
</dbReference>
<evidence type="ECO:0000256" key="10">
    <source>
        <dbReference type="ARBA" id="ARBA00022692"/>
    </source>
</evidence>
<keyword evidence="15" id="KW-0443">Lipid metabolism</keyword>
<evidence type="ECO:0000256" key="3">
    <source>
        <dbReference type="ARBA" id="ARBA00005005"/>
    </source>
</evidence>
<dbReference type="GO" id="GO:0005741">
    <property type="term" value="C:mitochondrial outer membrane"/>
    <property type="evidence" value="ECO:0007669"/>
    <property type="project" value="UniProtKB-SubCell"/>
</dbReference>
<dbReference type="SUPFAM" id="SSF111418">
    <property type="entry name" value="Hormone receptor domain"/>
    <property type="match status" value="1"/>
</dbReference>
<keyword evidence="10 25" id="KW-0812">Transmembrane</keyword>
<dbReference type="InterPro" id="IPR023213">
    <property type="entry name" value="CAT-like_dom_sf"/>
</dbReference>
<evidence type="ECO:0000256" key="4">
    <source>
        <dbReference type="ARBA" id="ARBA00005232"/>
    </source>
</evidence>
<dbReference type="InterPro" id="IPR001879">
    <property type="entry name" value="GPCR_2_extracellular_dom"/>
</dbReference>
<dbReference type="PROSITE" id="PS50261">
    <property type="entry name" value="G_PROTEIN_RECEP_F2_4"/>
    <property type="match status" value="1"/>
</dbReference>
<keyword evidence="20" id="KW-0325">Glycoprotein</keyword>
<evidence type="ECO:0000256" key="8">
    <source>
        <dbReference type="ARBA" id="ARBA00022475"/>
    </source>
</evidence>
<dbReference type="PROSITE" id="PS50227">
    <property type="entry name" value="G_PROTEIN_RECEP_F2_3"/>
    <property type="match status" value="1"/>
</dbReference>
<reference evidence="29" key="1">
    <citation type="submission" date="2020-07" db="EMBL/GenBank/DDBJ databases">
        <title>Clarias magur genome sequencing, assembly and annotation.</title>
        <authorList>
            <person name="Kushwaha B."/>
            <person name="Kumar R."/>
            <person name="Das P."/>
            <person name="Joshi C.G."/>
            <person name="Kumar D."/>
            <person name="Nagpure N.S."/>
            <person name="Pandey M."/>
            <person name="Agarwal S."/>
            <person name="Srivastava S."/>
            <person name="Singh M."/>
            <person name="Sahoo L."/>
            <person name="Jayasankar P."/>
            <person name="Meher P.K."/>
            <person name="Koringa P.G."/>
            <person name="Iquebal M.A."/>
            <person name="Das S.P."/>
            <person name="Bit A."/>
            <person name="Patnaik S."/>
            <person name="Patel N."/>
            <person name="Shah T.M."/>
            <person name="Hinsu A."/>
            <person name="Jena J.K."/>
        </authorList>
    </citation>
    <scope>NUCLEOTIDE SEQUENCE</scope>
    <source>
        <strain evidence="29">CIFAMagur01</strain>
        <tissue evidence="29">Testis</tissue>
    </source>
</reference>
<evidence type="ECO:0000256" key="18">
    <source>
        <dbReference type="ARBA" id="ARBA00023157"/>
    </source>
</evidence>
<dbReference type="Pfam" id="PF00002">
    <property type="entry name" value="7tm_2"/>
    <property type="match status" value="1"/>
</dbReference>
<dbReference type="CDD" id="cd15445">
    <property type="entry name" value="7tmB1_CRF-R1"/>
    <property type="match status" value="1"/>
</dbReference>
<evidence type="ECO:0000256" key="14">
    <source>
        <dbReference type="ARBA" id="ARBA00023040"/>
    </source>
</evidence>
<evidence type="ECO:0000256" key="16">
    <source>
        <dbReference type="ARBA" id="ARBA00023128"/>
    </source>
</evidence>
<evidence type="ECO:0000256" key="1">
    <source>
        <dbReference type="ARBA" id="ARBA00004374"/>
    </source>
</evidence>
<evidence type="ECO:0000313" key="29">
    <source>
        <dbReference type="EMBL" id="KAF5903975.1"/>
    </source>
</evidence>
<gene>
    <name evidence="29" type="ORF">DAT39_006314</name>
</gene>
<dbReference type="Proteomes" id="UP000727407">
    <property type="component" value="Unassembled WGS sequence"/>
</dbReference>
<comment type="catalytic activity">
    <reaction evidence="23">
        <text>(R)-carnitine + hexadecanoyl-CoA = O-hexadecanoyl-(R)-carnitine + CoA</text>
        <dbReference type="Rhea" id="RHEA:12661"/>
        <dbReference type="ChEBI" id="CHEBI:16347"/>
        <dbReference type="ChEBI" id="CHEBI:17490"/>
        <dbReference type="ChEBI" id="CHEBI:57287"/>
        <dbReference type="ChEBI" id="CHEBI:57379"/>
        <dbReference type="EC" id="2.3.1.21"/>
    </reaction>
    <physiologicalReaction direction="left-to-right" evidence="23">
        <dbReference type="Rhea" id="RHEA:12662"/>
    </physiologicalReaction>
</comment>
<comment type="similarity">
    <text evidence="4">Belongs to the carnitine/choline acetyltransferase family.</text>
</comment>
<dbReference type="InterPro" id="IPR000832">
    <property type="entry name" value="GPCR_2_secretin-like"/>
</dbReference>
<keyword evidence="8" id="KW-1003">Cell membrane</keyword>
<keyword evidence="19" id="KW-0675">Receptor</keyword>
<evidence type="ECO:0000256" key="7">
    <source>
        <dbReference type="ARBA" id="ARBA00022448"/>
    </source>
</evidence>
<comment type="caution">
    <text evidence="29">The sequence shown here is derived from an EMBL/GenBank/DDBJ whole genome shotgun (WGS) entry which is preliminary data.</text>
</comment>
<proteinExistence type="inferred from homology"/>
<dbReference type="PRINTS" id="PR01279">
    <property type="entry name" value="CRFRECEPTOR"/>
</dbReference>
<feature type="chain" id="PRO_5035144906" description="carnitine O-palmitoyltransferase" evidence="26">
    <location>
        <begin position="16"/>
        <end position="1167"/>
    </location>
</feature>
<dbReference type="InterPro" id="IPR042231">
    <property type="entry name" value="Cho/carn_acyl_trans_2"/>
</dbReference>
<feature type="transmembrane region" description="Helical" evidence="25">
    <location>
        <begin position="160"/>
        <end position="178"/>
    </location>
</feature>
<evidence type="ECO:0000256" key="21">
    <source>
        <dbReference type="ARBA" id="ARBA00023224"/>
    </source>
</evidence>
<evidence type="ECO:0000256" key="9">
    <source>
        <dbReference type="ARBA" id="ARBA00022679"/>
    </source>
</evidence>
<keyword evidence="30" id="KW-1185">Reference proteome</keyword>
<comment type="similarity">
    <text evidence="5">Belongs to the G-protein coupled receptor 2 family.</text>
</comment>
<organism evidence="29 30">
    <name type="scientific">Clarias magur</name>
    <name type="common">Asian catfish</name>
    <name type="synonym">Macropteronotus magur</name>
    <dbReference type="NCBI Taxonomy" id="1594786"/>
    <lineage>
        <taxon>Eukaryota</taxon>
        <taxon>Metazoa</taxon>
        <taxon>Chordata</taxon>
        <taxon>Craniata</taxon>
        <taxon>Vertebrata</taxon>
        <taxon>Euteleostomi</taxon>
        <taxon>Actinopterygii</taxon>
        <taxon>Neopterygii</taxon>
        <taxon>Teleostei</taxon>
        <taxon>Ostariophysi</taxon>
        <taxon>Siluriformes</taxon>
        <taxon>Clariidae</taxon>
        <taxon>Clarias</taxon>
    </lineage>
</organism>
<evidence type="ECO:0000256" key="2">
    <source>
        <dbReference type="ARBA" id="ARBA00004651"/>
    </source>
</evidence>
<dbReference type="Pfam" id="PF00755">
    <property type="entry name" value="Carn_acyltransf"/>
    <property type="match status" value="1"/>
</dbReference>
<dbReference type="Gene3D" id="3.30.559.70">
    <property type="entry name" value="Choline/Carnitine o-acyltransferase, domain 2"/>
    <property type="match status" value="1"/>
</dbReference>
<dbReference type="InterPro" id="IPR032476">
    <property type="entry name" value="CPT_N"/>
</dbReference>
<dbReference type="InterPro" id="IPR039551">
    <property type="entry name" value="Cho/carn_acyl_trans"/>
</dbReference>
<dbReference type="Gene3D" id="6.10.250.1760">
    <property type="match status" value="1"/>
</dbReference>
<dbReference type="InterPro" id="IPR036445">
    <property type="entry name" value="GPCR_2_extracell_dom_sf"/>
</dbReference>
<keyword evidence="17 25" id="KW-0472">Membrane</keyword>
<protein>
    <recommendedName>
        <fullName evidence="6">carnitine O-palmitoyltransferase</fullName>
        <ecNumber evidence="6">2.3.1.21</ecNumber>
    </recommendedName>
</protein>
<dbReference type="GO" id="GO:0004095">
    <property type="term" value="F:carnitine O-palmitoyltransferase activity"/>
    <property type="evidence" value="ECO:0007669"/>
    <property type="project" value="UniProtKB-EC"/>
</dbReference>
<feature type="transmembrane region" description="Helical" evidence="25">
    <location>
        <begin position="350"/>
        <end position="372"/>
    </location>
</feature>
<dbReference type="PANTHER" id="PTHR22589">
    <property type="entry name" value="CARNITINE O-ACYLTRANSFERASE"/>
    <property type="match status" value="1"/>
</dbReference>
<feature type="signal peptide" evidence="26">
    <location>
        <begin position="1"/>
        <end position="15"/>
    </location>
</feature>
<dbReference type="Gene3D" id="1.20.1070.10">
    <property type="entry name" value="Rhodopsin 7-helix transmembrane proteins"/>
    <property type="match status" value="1"/>
</dbReference>
<name>A0A8J4XF83_CLAMG</name>
<dbReference type="OrthoDB" id="240216at2759"/>
<dbReference type="Pfam" id="PF16484">
    <property type="entry name" value="CPT_N"/>
    <property type="match status" value="1"/>
</dbReference>
<feature type="domain" description="G-protein coupled receptors family 2 profile 1" evidence="27">
    <location>
        <begin position="18"/>
        <end position="112"/>
    </location>
</feature>
<keyword evidence="13 25" id="KW-1133">Transmembrane helix</keyword>
<dbReference type="GO" id="GO:0004930">
    <property type="term" value="F:G protein-coupled receptor activity"/>
    <property type="evidence" value="ECO:0007669"/>
    <property type="project" value="UniProtKB-KW"/>
</dbReference>
<dbReference type="SMART" id="SM00008">
    <property type="entry name" value="HormR"/>
    <property type="match status" value="1"/>
</dbReference>
<dbReference type="GO" id="GO:0009437">
    <property type="term" value="P:carnitine metabolic process"/>
    <property type="evidence" value="ECO:0007669"/>
    <property type="project" value="TreeGrafter"/>
</dbReference>
<evidence type="ECO:0000256" key="15">
    <source>
        <dbReference type="ARBA" id="ARBA00023098"/>
    </source>
</evidence>
<evidence type="ECO:0000256" key="23">
    <source>
        <dbReference type="ARBA" id="ARBA00048480"/>
    </source>
</evidence>
<dbReference type="PROSITE" id="PS00439">
    <property type="entry name" value="ACYLTRANSF_C_1"/>
    <property type="match status" value="1"/>
</dbReference>
<sequence length="1167" mass="133554">MVLSVLSFVVVKGAADLTCDAVLLLASGNHTLYHLDAANHSDTNNSGVFCRTVIDGIGTCWPRSGAGEMVSRPCPEFLYGVRYNTTNQIYRKCLTNGTWASKSNYSQCSAILNIQRKSRLHYRIAVIINYLGHCLSLFTLLIAFIIFLRLRSIRCLRNIIHWNLISAFILRNATWFIVQLTMNPEVHESNVPWCRLVTTAYNYFHMANFFWMFGEGCYLHTAIVLTYSTDKLKKWMFICIGWCIPFPIIVAWAVGKLYYDNEKCWFGKRAGIYTDYIYQGPMILVLMINFVFLFNIVRILMTKLRASTTSETIQYRKAVKATLVLLPLLGITYMLFFVNPGEDEISQIVFIYFNSFLQSFQGFFVSVFYCFLNSECDQLFREIFGIGYYCYGGSASLYGECASFIVTRMKMIPQTSKHFLHLWMAEAHQAVAFQFTITPEGIDLQLSHEALRQVYLSGLRSWKKRVVRLKNNVITGVYPASPSSWLFVVIAILATMYTRSDPSMGLIAKIQEHLPASGSLSVQCQTVVSAVVFSTLLWLSLIFTMKLCLKQLLSYHRWMFEQHGKISTTTKIWVMLVRIFSGRQPLLYSYQGSLPNLPVPAVKDTVKRYLESVRPLMTDSEFEKMATLARDFELSLGNRLQWYLKLKSMWASNYVSDWWEEYIYLRGRGPIMVNSNYYGMDFMFVTPTPIQAARAGNTMHALLLYRRKLNKEEIKPSRIPGTFIPLCAAQCERIFNTTRTPGVETDTVVHWNDSEHVVVYHRGRYFRLWLYQAGRMLTPREIEQQIQRILDDKSAPAPGEEKLAALTAGDRIPWAEARKDFFSSGINKRSLDCIEKAAFFVSLEDEEQGMMGDDPAASMDRYAKSLLHGKCYDRWFDKSFTLVVYKNGKNGLNAEHSWADAPIVSHMWEYVLTTDSFQLGYNEEGHCKGDGNQSLPHPQRLSWDIPSKCQERITQSLSVAEAIADDVGFHVFAFRDFGKGSIKKVRMSPDAFIQLALQLAYYRDRGMFCLTYEASMTRLFREGRTETVRSCSSESCAFVKAFHNGEPADVCRRLFRTAAEKHQMLYRLAMTGAGIDRHLFCLYVVSKYLGVESPFLKKVLSEPWRLSTSQTPFQQVELFDLVNHPDYITCGGGFGPVADDGYGVSYCIIGEKIICFHVSNKRSCPQT</sequence>
<dbReference type="GO" id="GO:0006635">
    <property type="term" value="P:fatty acid beta-oxidation"/>
    <property type="evidence" value="ECO:0007669"/>
    <property type="project" value="UniProtKB-UniPathway"/>
</dbReference>
<keyword evidence="9" id="KW-0808">Transferase</keyword>